<dbReference type="FunFam" id="1.20.1270.50:FF:000001">
    <property type="entry name" value="Alpha-mannosidase"/>
    <property type="match status" value="1"/>
</dbReference>
<keyword evidence="11" id="KW-1133">Transmembrane helix</keyword>
<evidence type="ECO:0000256" key="10">
    <source>
        <dbReference type="SAM" id="Coils"/>
    </source>
</evidence>
<dbReference type="SUPFAM" id="SSF74650">
    <property type="entry name" value="Galactose mutarotase-like"/>
    <property type="match status" value="1"/>
</dbReference>
<proteinExistence type="inferred from homology"/>
<keyword evidence="11" id="KW-0812">Transmembrane</keyword>
<dbReference type="OrthoDB" id="10261055at2759"/>
<keyword evidence="10" id="KW-0175">Coiled coil</keyword>
<dbReference type="InterPro" id="IPR011013">
    <property type="entry name" value="Gal_mutarotase_sf_dom"/>
</dbReference>
<dbReference type="Gene3D" id="1.20.1270.50">
    <property type="entry name" value="Glycoside hydrolase family 38, central domain"/>
    <property type="match status" value="1"/>
</dbReference>
<keyword evidence="4 9" id="KW-0862">Zinc</keyword>
<dbReference type="Pfam" id="PF09261">
    <property type="entry name" value="Alpha-mann_mid"/>
    <property type="match status" value="1"/>
</dbReference>
<dbReference type="SMART" id="SM00872">
    <property type="entry name" value="Alpha-mann_mid"/>
    <property type="match status" value="1"/>
</dbReference>
<evidence type="ECO:0000256" key="5">
    <source>
        <dbReference type="ARBA" id="ARBA00023157"/>
    </source>
</evidence>
<evidence type="ECO:0000256" key="9">
    <source>
        <dbReference type="RuleBase" id="RU361199"/>
    </source>
</evidence>
<evidence type="ECO:0000256" key="4">
    <source>
        <dbReference type="ARBA" id="ARBA00022833"/>
    </source>
</evidence>
<dbReference type="InterPro" id="IPR027291">
    <property type="entry name" value="Glyco_hydro_38_N_sf"/>
</dbReference>
<dbReference type="SUPFAM" id="SSF88688">
    <property type="entry name" value="Families 57/38 glycoside transferase middle domain"/>
    <property type="match status" value="1"/>
</dbReference>
<keyword evidence="6 9" id="KW-0326">Glycosidase</keyword>
<dbReference type="GO" id="GO:0004572">
    <property type="term" value="F:mannosyl-oligosaccharide 1,3-1,6-alpha-mannosidase activity"/>
    <property type="evidence" value="ECO:0007669"/>
    <property type="project" value="UniProtKB-EC"/>
</dbReference>
<dbReference type="InterPro" id="IPR000602">
    <property type="entry name" value="Glyco_hydro_38_N"/>
</dbReference>
<feature type="transmembrane region" description="Helical" evidence="11">
    <location>
        <begin position="7"/>
        <end position="24"/>
    </location>
</feature>
<dbReference type="PANTHER" id="PTHR11607:SF3">
    <property type="entry name" value="LYSOSOMAL ALPHA-MANNOSIDASE"/>
    <property type="match status" value="1"/>
</dbReference>
<dbReference type="EC" id="3.2.1.-" evidence="9"/>
<dbReference type="InterPro" id="IPR013780">
    <property type="entry name" value="Glyco_hydro_b"/>
</dbReference>
<keyword evidence="3 9" id="KW-0378">Hydrolase</keyword>
<evidence type="ECO:0000256" key="3">
    <source>
        <dbReference type="ARBA" id="ARBA00022801"/>
    </source>
</evidence>
<evidence type="ECO:0000256" key="6">
    <source>
        <dbReference type="ARBA" id="ARBA00023295"/>
    </source>
</evidence>
<dbReference type="GO" id="GO:0000139">
    <property type="term" value="C:Golgi membrane"/>
    <property type="evidence" value="ECO:0007669"/>
    <property type="project" value="TreeGrafter"/>
</dbReference>
<dbReference type="WBParaSite" id="HCON_00089410-00001">
    <property type="protein sequence ID" value="HCON_00089410-00001"/>
    <property type="gene ID" value="HCON_00089410"/>
</dbReference>
<keyword evidence="5" id="KW-1015">Disulfide bond</keyword>
<evidence type="ECO:0000256" key="7">
    <source>
        <dbReference type="ARBA" id="ARBA00059516"/>
    </source>
</evidence>
<dbReference type="Proteomes" id="UP000025227">
    <property type="component" value="Unplaced"/>
</dbReference>
<dbReference type="GO" id="GO:0030246">
    <property type="term" value="F:carbohydrate binding"/>
    <property type="evidence" value="ECO:0007669"/>
    <property type="project" value="InterPro"/>
</dbReference>
<dbReference type="InterPro" id="IPR028995">
    <property type="entry name" value="Glyco_hydro_57/38_cen_sf"/>
</dbReference>
<evidence type="ECO:0000313" key="14">
    <source>
        <dbReference type="WBParaSite" id="HCON_00089410-00001"/>
    </source>
</evidence>
<dbReference type="Gene3D" id="2.60.40.1180">
    <property type="entry name" value="Golgi alpha-mannosidase II"/>
    <property type="match status" value="1"/>
</dbReference>
<dbReference type="GO" id="GO:0046872">
    <property type="term" value="F:metal ion binding"/>
    <property type="evidence" value="ECO:0007669"/>
    <property type="project" value="UniProtKB-KW"/>
</dbReference>
<dbReference type="Gene3D" id="2.70.98.30">
    <property type="entry name" value="Golgi alpha-mannosidase II, domain 4"/>
    <property type="match status" value="1"/>
</dbReference>
<dbReference type="InterPro" id="IPR015341">
    <property type="entry name" value="Glyco_hydro_38_cen"/>
</dbReference>
<dbReference type="GO" id="GO:0006013">
    <property type="term" value="P:mannose metabolic process"/>
    <property type="evidence" value="ECO:0007669"/>
    <property type="project" value="InterPro"/>
</dbReference>
<evidence type="ECO:0000256" key="8">
    <source>
        <dbReference type="ARBA" id="ARBA00093232"/>
    </source>
</evidence>
<evidence type="ECO:0000256" key="11">
    <source>
        <dbReference type="SAM" id="Phobius"/>
    </source>
</evidence>
<dbReference type="AlphaFoldDB" id="A0A7I5E9L5"/>
<dbReference type="SUPFAM" id="SSF88713">
    <property type="entry name" value="Glycoside hydrolase/deacetylase"/>
    <property type="match status" value="1"/>
</dbReference>
<dbReference type="InterPro" id="IPR011330">
    <property type="entry name" value="Glyco_hydro/deAcase_b/a-brl"/>
</dbReference>
<comment type="catalytic activity">
    <reaction evidence="8">
        <text>N(4)-{beta-D-GlcNAc-(1-&gt;2)-alpha-D-Man-(1-&gt;3)-[alpha-D-Man-(1-&gt;3)-[alpha-D-Man-(1-&gt;6)]-alpha-D-Man-(1-&gt;6)]-beta-D-Man-(1-&gt;4)-beta-D-GlcNAc-(1-&gt;4)-beta-D-GlcNAc}-L-asparaginyl-[protein] + 2 H2O = 2 alpha-D-mannopyranose + an N(4)-{beta-D-GlcNAc-(1-&gt;2)-alpha-D-Man-(1-&gt;3)-[alpha-D-Man-(1-&gt;6)]-beta-D-Man-(1-&gt;4)-beta-D-GlcNAc-(1-&gt;4)-beta-D-GlcNAc}-L-asparaginyl-[protein]</text>
        <dbReference type="Rhea" id="RHEA:56052"/>
        <dbReference type="Rhea" id="RHEA-COMP:14368"/>
        <dbReference type="Rhea" id="RHEA-COMP:14369"/>
        <dbReference type="ChEBI" id="CHEBI:15377"/>
        <dbReference type="ChEBI" id="CHEBI:28729"/>
        <dbReference type="ChEBI" id="CHEBI:60615"/>
        <dbReference type="ChEBI" id="CHEBI:60625"/>
        <dbReference type="EC" id="3.2.1.114"/>
    </reaction>
</comment>
<dbReference type="CDD" id="cd10809">
    <property type="entry name" value="GH38N_AMII_GMII_SfManIII_like"/>
    <property type="match status" value="1"/>
</dbReference>
<dbReference type="InterPro" id="IPR011682">
    <property type="entry name" value="Glyco_hydro_38_C"/>
</dbReference>
<dbReference type="Gene3D" id="3.20.110.10">
    <property type="entry name" value="Glycoside hydrolase 38, N terminal domain"/>
    <property type="match status" value="1"/>
</dbReference>
<evidence type="ECO:0000259" key="12">
    <source>
        <dbReference type="SMART" id="SM00872"/>
    </source>
</evidence>
<dbReference type="InterPro" id="IPR050843">
    <property type="entry name" value="Glycosyl_Hydrlase_38"/>
</dbReference>
<comment type="cofactor">
    <cofactor evidence="9">
        <name>Zn(2+)</name>
        <dbReference type="ChEBI" id="CHEBI:29105"/>
    </cofactor>
    <text evidence="9">Binds 1 zinc ion per subunit.</text>
</comment>
<evidence type="ECO:0000313" key="13">
    <source>
        <dbReference type="Proteomes" id="UP000025227"/>
    </source>
</evidence>
<keyword evidence="2 9" id="KW-0479">Metal-binding</keyword>
<keyword evidence="11" id="KW-0472">Membrane</keyword>
<sequence>MRSLRNIFSVGIICVFTVVCLYLYQSLDNRVPRESPAQEQRISALKVDIERLRGVLKNNHEEIAGLKQQIAEFERKRKQDWDKQVEKENEVYDEKAQAEKALKEKVVQIGGDANHKAVEEEQKGVIPEPNRGNKVAVVFEELHKSITKSSLPICQMRGNYTDSHADVQMLDLYNVISFDNPDGGVWKQGWEVTYDKEKVAEEKTLQVIVLPHSHCDPGWIKTFEEYYHTQTRNILDGMARHLGLDKDMRFIYAEISFFEMWWKEQNDDVRKKVIQLLKDGIFELVTGGWVMTDEANAHYFSVITELFEGHEWIRNHIGQDFTPTNHWSIDPFGLSPSIPYLLSAANITNAAIQRVHYSVKKYLAKNKQLEFMWRQLWGSHGKPDIRTHMFPFYSYDVPHTCGPDPKICCQFDFRRLSTYNCPWGIAPKKITHDNVEERAFLIYDQYRKKSQLYKTNVLLVPLGDDFRYEEDSEWNDQYDNYQKLFEEMNKRKEWNIHARFGTLSDYFIELDRSLRAEQQSLPVLSGDFFTYSDRDDHYWSGYFTSRPYHKQLDRTLLHQLRAAEIAYSLRSMKEGKLSDETFGSLVKARRALSLFQHHDGVTGTAKDHVMRDYGEKMLSALQDTEKVLSEALGGLIAAKPVSSTGLLLDEYRVNQDTLPMRRTYKIGEFVVLFNTLSRSRNEPVCIHVDSKRAALENAKGKEVQYQLSPLFALQDAHLLPTGKYELCFANQIKPFGVKVYKVIEKSGDIEDFLATIMGMSNPQINYSFNGFKFETITGSSFTLKNELLEATFSASSGFLQSVTPLGHQKIDVDLYYVHYGVRSHKNLGNGGGDNQSGAYLFLPDGEAKVLEQDIKEIMVVKGPIMKKVYLLGPKELEILQVYSLALNSPSIEIANEVDLRSKSNFELAMCMDTNVQSGDDLFTDLNGLQIIRRRRQLDKLPLQAHFYPMPSAAYIEDTSTRLTLHGNQPLAVSSLKPGQLEVILDRRLKQDDGRGLNQGVMDNRRTLSRFRLLIEPLTPSDNTNTAQERIGYHSMVGLAQNMELHYPIVRMISTVKPGAEMVSGITSNLPCDVHVVNLRTLAGPTDYNGNGLASPKNEAALILHRSLTDCRSKLKLDSECDQKDNAISPKTLFPSIRSVRETSLTLLYQGKEITQLNMQPQDVTSVKLTW</sequence>
<dbReference type="Pfam" id="PF07748">
    <property type="entry name" value="Glyco_hydro_38C"/>
    <property type="match status" value="1"/>
</dbReference>
<protein>
    <recommendedName>
        <fullName evidence="9">Alpha-mannosidase</fullName>
        <ecNumber evidence="9">3.2.1.-</ecNumber>
    </recommendedName>
</protein>
<accession>A0A7I5E9L5</accession>
<dbReference type="InterPro" id="IPR037094">
    <property type="entry name" value="Glyco_hydro_38_cen_sf"/>
</dbReference>
<dbReference type="FunFam" id="3.20.110.10:FF:000003">
    <property type="entry name" value="Alpha-mannosidase"/>
    <property type="match status" value="1"/>
</dbReference>
<organism evidence="13 14">
    <name type="scientific">Haemonchus contortus</name>
    <name type="common">Barber pole worm</name>
    <dbReference type="NCBI Taxonomy" id="6289"/>
    <lineage>
        <taxon>Eukaryota</taxon>
        <taxon>Metazoa</taxon>
        <taxon>Ecdysozoa</taxon>
        <taxon>Nematoda</taxon>
        <taxon>Chromadorea</taxon>
        <taxon>Rhabditida</taxon>
        <taxon>Rhabditina</taxon>
        <taxon>Rhabditomorpha</taxon>
        <taxon>Strongyloidea</taxon>
        <taxon>Trichostrongylidae</taxon>
        <taxon>Haemonchus</taxon>
    </lineage>
</organism>
<dbReference type="OMA" id="NTDILCH"/>
<dbReference type="Pfam" id="PF01074">
    <property type="entry name" value="Glyco_hydro_38N"/>
    <property type="match status" value="1"/>
</dbReference>
<dbReference type="GO" id="GO:0006491">
    <property type="term" value="P:N-glycan processing"/>
    <property type="evidence" value="ECO:0007669"/>
    <property type="project" value="TreeGrafter"/>
</dbReference>
<reference evidence="14" key="1">
    <citation type="submission" date="2020-12" db="UniProtKB">
        <authorList>
            <consortium name="WormBaseParasite"/>
        </authorList>
    </citation>
    <scope>IDENTIFICATION</scope>
    <source>
        <strain evidence="14">MHco3</strain>
    </source>
</reference>
<keyword evidence="13" id="KW-1185">Reference proteome</keyword>
<evidence type="ECO:0000256" key="1">
    <source>
        <dbReference type="ARBA" id="ARBA00009792"/>
    </source>
</evidence>
<name>A0A7I5E9L5_HAECO</name>
<dbReference type="PANTHER" id="PTHR11607">
    <property type="entry name" value="ALPHA-MANNOSIDASE"/>
    <property type="match status" value="1"/>
</dbReference>
<comment type="similarity">
    <text evidence="1 9">Belongs to the glycosyl hydrolase 38 family.</text>
</comment>
<evidence type="ECO:0000256" key="2">
    <source>
        <dbReference type="ARBA" id="ARBA00022723"/>
    </source>
</evidence>
<feature type="coiled-coil region" evidence="10">
    <location>
        <begin position="49"/>
        <end position="76"/>
    </location>
</feature>
<feature type="domain" description="Glycoside hydrolase family 38 central" evidence="12">
    <location>
        <begin position="537"/>
        <end position="617"/>
    </location>
</feature>
<comment type="function">
    <text evidence="7">Catalyzes the first committed step in the biosynthesis of complex N-glycans. It controls conversion of high mannose to complex N-glycans; the final hydrolytic step in the N-glycan maturation pathway.</text>
</comment>